<organism evidence="3 4">
    <name type="scientific">Catellatospora citrea</name>
    <dbReference type="NCBI Taxonomy" id="53366"/>
    <lineage>
        <taxon>Bacteria</taxon>
        <taxon>Bacillati</taxon>
        <taxon>Actinomycetota</taxon>
        <taxon>Actinomycetes</taxon>
        <taxon>Micromonosporales</taxon>
        <taxon>Micromonosporaceae</taxon>
        <taxon>Catellatospora</taxon>
    </lineage>
</organism>
<evidence type="ECO:0000313" key="4">
    <source>
        <dbReference type="Proteomes" id="UP000659904"/>
    </source>
</evidence>
<accession>A0A8J3KJ39</accession>
<dbReference type="Proteomes" id="UP000659904">
    <property type="component" value="Unassembled WGS sequence"/>
</dbReference>
<dbReference type="RefSeq" id="WP_120320862.1">
    <property type="nucleotide sequence ID" value="NZ_BONH01000002.1"/>
</dbReference>
<dbReference type="SUPFAM" id="SSF51556">
    <property type="entry name" value="Metallo-dependent hydrolases"/>
    <property type="match status" value="1"/>
</dbReference>
<dbReference type="PANTHER" id="PTHR43569">
    <property type="entry name" value="AMIDOHYDROLASE"/>
    <property type="match status" value="1"/>
</dbReference>
<feature type="domain" description="Amidohydrolase-related" evidence="2">
    <location>
        <begin position="5"/>
        <end position="255"/>
    </location>
</feature>
<comment type="similarity">
    <text evidence="1">Belongs to the metallo-dependent hydrolases superfamily.</text>
</comment>
<protein>
    <submittedName>
        <fullName evidence="3">Amidohydrolase</fullName>
    </submittedName>
</protein>
<evidence type="ECO:0000256" key="1">
    <source>
        <dbReference type="ARBA" id="ARBA00038310"/>
    </source>
</evidence>
<comment type="caution">
    <text evidence="3">The sequence shown here is derived from an EMBL/GenBank/DDBJ whole genome shotgun (WGS) entry which is preliminary data.</text>
</comment>
<name>A0A8J3KJ39_9ACTN</name>
<dbReference type="InterPro" id="IPR032466">
    <property type="entry name" value="Metal_Hydrolase"/>
</dbReference>
<dbReference type="InterPro" id="IPR006680">
    <property type="entry name" value="Amidohydro-rel"/>
</dbReference>
<dbReference type="EMBL" id="BONH01000002">
    <property type="protein sequence ID" value="GIF96069.1"/>
    <property type="molecule type" value="Genomic_DNA"/>
</dbReference>
<dbReference type="AlphaFoldDB" id="A0A8J3KJ39"/>
<gene>
    <name evidence="3" type="ORF">Cci01nite_11630</name>
</gene>
<proteinExistence type="inferred from homology"/>
<evidence type="ECO:0000313" key="3">
    <source>
        <dbReference type="EMBL" id="GIF96069.1"/>
    </source>
</evidence>
<dbReference type="GO" id="GO:0016787">
    <property type="term" value="F:hydrolase activity"/>
    <property type="evidence" value="ECO:0007669"/>
    <property type="project" value="InterPro"/>
</dbReference>
<dbReference type="InterPro" id="IPR052350">
    <property type="entry name" value="Metallo-dep_Lactonases"/>
</dbReference>
<sequence>MPVIVDAHVQLWSADNPRLAAAEYAPVRRDYGVGDLKAKLGESEVDACVLVEAGGATSADTTRCLEIAAWTPWVVGVVGWAPLADPDLGEIIGKHRAEPGGQRLVALHERVYELPEDFLDRPTVRAGLAAVAELGLAIELAVRAEQLPSVTRLAQAMPHARIVLQQAGSPWVTGGVEGLTDWQQAIAPVAACDNVRAKLNGLVTLAHWDRWSVDDLRPYVDHAVQVFGAGRLMFGSDWPMCQLAATYPESLRAIASLLGGLHRDVFAATAVGAYQLDVSDLPRTS</sequence>
<dbReference type="PANTHER" id="PTHR43569:SF2">
    <property type="entry name" value="AMIDOHYDROLASE-RELATED DOMAIN-CONTAINING PROTEIN"/>
    <property type="match status" value="1"/>
</dbReference>
<dbReference type="Pfam" id="PF04909">
    <property type="entry name" value="Amidohydro_2"/>
    <property type="match status" value="1"/>
</dbReference>
<evidence type="ECO:0000259" key="2">
    <source>
        <dbReference type="Pfam" id="PF04909"/>
    </source>
</evidence>
<keyword evidence="4" id="KW-1185">Reference proteome</keyword>
<reference evidence="3 4" key="1">
    <citation type="submission" date="2021-01" db="EMBL/GenBank/DDBJ databases">
        <title>Whole genome shotgun sequence of Catellatospora citrea NBRC 14495.</title>
        <authorList>
            <person name="Komaki H."/>
            <person name="Tamura T."/>
        </authorList>
    </citation>
    <scope>NUCLEOTIDE SEQUENCE [LARGE SCALE GENOMIC DNA]</scope>
    <source>
        <strain evidence="3 4">NBRC 14495</strain>
    </source>
</reference>
<dbReference type="Gene3D" id="3.20.20.140">
    <property type="entry name" value="Metal-dependent hydrolases"/>
    <property type="match status" value="1"/>
</dbReference>